<reference evidence="1" key="1">
    <citation type="submission" date="2018-06" db="EMBL/GenBank/DDBJ databases">
        <authorList>
            <person name="Zhirakovskaya E."/>
        </authorList>
    </citation>
    <scope>NUCLEOTIDE SEQUENCE</scope>
</reference>
<dbReference type="AlphaFoldDB" id="A0A3B0T076"/>
<dbReference type="EMBL" id="UOEL01000058">
    <property type="protein sequence ID" value="VAW11288.1"/>
    <property type="molecule type" value="Genomic_DNA"/>
</dbReference>
<gene>
    <name evidence="1" type="ORF">MNBD_BACTEROID03-262</name>
</gene>
<name>A0A3B0T076_9ZZZZ</name>
<proteinExistence type="predicted"/>
<accession>A0A3B0T076</accession>
<evidence type="ECO:0000313" key="1">
    <source>
        <dbReference type="EMBL" id="VAW11288.1"/>
    </source>
</evidence>
<protein>
    <submittedName>
        <fullName evidence="1">Uncharacterized protein</fullName>
    </submittedName>
</protein>
<organism evidence="1">
    <name type="scientific">hydrothermal vent metagenome</name>
    <dbReference type="NCBI Taxonomy" id="652676"/>
    <lineage>
        <taxon>unclassified sequences</taxon>
        <taxon>metagenomes</taxon>
        <taxon>ecological metagenomes</taxon>
    </lineage>
</organism>
<sequence length="89" mass="10035">MDDGQTWLRLPNVEVRCATRLYNVQNHLVALSADAKSFVKIDASDTISTHTFDPLFKISAYHTLSEYSQGNVYVGTTDGRVMYTVDFDI</sequence>